<dbReference type="PROSITE" id="PS51387">
    <property type="entry name" value="FAD_PCMH"/>
    <property type="match status" value="1"/>
</dbReference>
<dbReference type="Gene3D" id="3.30.465.10">
    <property type="match status" value="1"/>
</dbReference>
<dbReference type="Proteomes" id="UP000757232">
    <property type="component" value="Unassembled WGS sequence"/>
</dbReference>
<evidence type="ECO:0000256" key="4">
    <source>
        <dbReference type="ARBA" id="ARBA00023002"/>
    </source>
</evidence>
<evidence type="ECO:0000256" key="2">
    <source>
        <dbReference type="ARBA" id="ARBA00022630"/>
    </source>
</evidence>
<evidence type="ECO:0000256" key="5">
    <source>
        <dbReference type="SAM" id="SignalP"/>
    </source>
</evidence>
<feature type="signal peptide" evidence="5">
    <location>
        <begin position="1"/>
        <end position="23"/>
    </location>
</feature>
<dbReference type="InterPro" id="IPR036318">
    <property type="entry name" value="FAD-bd_PCMH-like_sf"/>
</dbReference>
<dbReference type="GO" id="GO:0016491">
    <property type="term" value="F:oxidoreductase activity"/>
    <property type="evidence" value="ECO:0007669"/>
    <property type="project" value="UniProtKB-KW"/>
</dbReference>
<dbReference type="OrthoDB" id="2151789at2759"/>
<comment type="similarity">
    <text evidence="1">Belongs to the oxygen-dependent FAD-linked oxidoreductase family.</text>
</comment>
<accession>A0A9Q5NAG8</accession>
<dbReference type="AlphaFoldDB" id="A0A9Q5NAG8"/>
<sequence length="499" mass="53349">MAVTTRILKVALLAQALLGTVLGVAGSVVHERSTESLQYVPICKDIEDVISDASDVFYPLQSDYTTGIEHWASSSTQSSACSVEPGTAEDVGKILQVIAKNRTPFAVKGGGHSPNRGFSSTDGVHIAMSRFGDVVYNADAGTADVGAGLVWDTVYSALEEYNVNVVGGRVPGVGVAGFTLGGGYSWKTNQFGLTIDTVQGYELALPNGTVTTVTSGDEDLFFGLRGGFNNFGIVTKFTLKTFPQTEVWGGLMVFTGDQIEKISTAASNFHNKVTDPKAAIISEFNTLTGLPGVTLNLFYDGPEPPAGIFDEILDIPHFSKDVSTRSFTSLIAATPSQLTSGLRGAFHTVSVTNYSESLMDVILDQLKSVGSNITSVFASGAFISYDVEPFIPTIFTHGSNSAYPPSREKVLFPLNLYYAWTFPTSDDYFQDAIKQSAQAIEEAAIAEGQDVSTAPLYGNYAIVGTDLERIYGDNLPRLRSIKAQVDPDNIMGLAGGWKF</sequence>
<organism evidence="7 8">
    <name type="scientific">Sanghuangporus baumii</name>
    <name type="common">Phellinus baumii</name>
    <dbReference type="NCBI Taxonomy" id="108892"/>
    <lineage>
        <taxon>Eukaryota</taxon>
        <taxon>Fungi</taxon>
        <taxon>Dikarya</taxon>
        <taxon>Basidiomycota</taxon>
        <taxon>Agaricomycotina</taxon>
        <taxon>Agaricomycetes</taxon>
        <taxon>Hymenochaetales</taxon>
        <taxon>Hymenochaetaceae</taxon>
        <taxon>Sanghuangporus</taxon>
    </lineage>
</organism>
<dbReference type="Gene3D" id="3.30.43.10">
    <property type="entry name" value="Uridine Diphospho-n-acetylenolpyruvylglucosamine Reductase, domain 2"/>
    <property type="match status" value="1"/>
</dbReference>
<dbReference type="EMBL" id="LNZH02000141">
    <property type="protein sequence ID" value="OCB90138.1"/>
    <property type="molecule type" value="Genomic_DNA"/>
</dbReference>
<dbReference type="InterPro" id="IPR006094">
    <property type="entry name" value="Oxid_FAD_bind_N"/>
</dbReference>
<evidence type="ECO:0000313" key="7">
    <source>
        <dbReference type="EMBL" id="OCB90138.1"/>
    </source>
</evidence>
<dbReference type="GO" id="GO:0071949">
    <property type="term" value="F:FAD binding"/>
    <property type="evidence" value="ECO:0007669"/>
    <property type="project" value="InterPro"/>
</dbReference>
<keyword evidence="2" id="KW-0285">Flavoprotein</keyword>
<dbReference type="Pfam" id="PF08031">
    <property type="entry name" value="BBE"/>
    <property type="match status" value="1"/>
</dbReference>
<feature type="domain" description="FAD-binding PCMH-type" evidence="6">
    <location>
        <begin position="75"/>
        <end position="244"/>
    </location>
</feature>
<dbReference type="SUPFAM" id="SSF56176">
    <property type="entry name" value="FAD-binding/transporter-associated domain-like"/>
    <property type="match status" value="1"/>
</dbReference>
<evidence type="ECO:0000256" key="1">
    <source>
        <dbReference type="ARBA" id="ARBA00005466"/>
    </source>
</evidence>
<dbReference type="Pfam" id="PF01565">
    <property type="entry name" value="FAD_binding_4"/>
    <property type="match status" value="1"/>
</dbReference>
<dbReference type="InterPro" id="IPR012951">
    <property type="entry name" value="BBE"/>
</dbReference>
<evidence type="ECO:0000259" key="6">
    <source>
        <dbReference type="PROSITE" id="PS51387"/>
    </source>
</evidence>
<feature type="chain" id="PRO_5040143410" evidence="5">
    <location>
        <begin position="24"/>
        <end position="499"/>
    </location>
</feature>
<evidence type="ECO:0000256" key="3">
    <source>
        <dbReference type="ARBA" id="ARBA00022827"/>
    </source>
</evidence>
<keyword evidence="3" id="KW-0274">FAD</keyword>
<gene>
    <name evidence="7" type="ORF">A7U60_g2698</name>
</gene>
<dbReference type="InterPro" id="IPR016167">
    <property type="entry name" value="FAD-bd_PCMH_sub1"/>
</dbReference>
<keyword evidence="4" id="KW-0560">Oxidoreductase</keyword>
<proteinExistence type="inferred from homology"/>
<dbReference type="InterPro" id="IPR050416">
    <property type="entry name" value="FAD-linked_Oxidoreductase"/>
</dbReference>
<dbReference type="PANTHER" id="PTHR42973:SF13">
    <property type="entry name" value="FAD-BINDING PCMH-TYPE DOMAIN-CONTAINING PROTEIN"/>
    <property type="match status" value="1"/>
</dbReference>
<keyword evidence="5" id="KW-0732">Signal</keyword>
<name>A0A9Q5NAG8_SANBA</name>
<comment type="caution">
    <text evidence="7">The sequence shown here is derived from an EMBL/GenBank/DDBJ whole genome shotgun (WGS) entry which is preliminary data.</text>
</comment>
<dbReference type="Gene3D" id="3.40.462.20">
    <property type="match status" value="1"/>
</dbReference>
<dbReference type="InterPro" id="IPR016169">
    <property type="entry name" value="FAD-bd_PCMH_sub2"/>
</dbReference>
<evidence type="ECO:0000313" key="8">
    <source>
        <dbReference type="Proteomes" id="UP000757232"/>
    </source>
</evidence>
<protein>
    <submittedName>
        <fullName evidence="7">FAD-binding domain-containing protein</fullName>
    </submittedName>
</protein>
<dbReference type="PANTHER" id="PTHR42973">
    <property type="entry name" value="BINDING OXIDOREDUCTASE, PUTATIVE (AFU_ORTHOLOGUE AFUA_1G17690)-RELATED"/>
    <property type="match status" value="1"/>
</dbReference>
<reference evidence="7" key="1">
    <citation type="submission" date="2016-06" db="EMBL/GenBank/DDBJ databases">
        <title>Draft Genome sequence of the fungus Inonotus baumii.</title>
        <authorList>
            <person name="Zhu H."/>
            <person name="Lin W."/>
        </authorList>
    </citation>
    <scope>NUCLEOTIDE SEQUENCE</scope>
    <source>
        <strain evidence="7">821</strain>
    </source>
</reference>
<dbReference type="InterPro" id="IPR016166">
    <property type="entry name" value="FAD-bd_PCMH"/>
</dbReference>
<keyword evidence="8" id="KW-1185">Reference proteome</keyword>